<sequence>MSVITFKPAVRGRIPLLFALAGSSGSGKTYSALRLATGLANGGTIAVIDTEAGRASHYAQYFKFLHGLLEPPFTPERYLEAIEAAEKAGADVIVIDSMTHEWAGEGGCSDIHDETARRMAIYKNVLDERKLANVSTVAWAEAKVRHKRMMSRLLQKRAHLIFCLRAEEKIKIVKDPNTGKTLVENAGWTPICEKNFMYEMTGSVTLSDANPGVINYELTKKLSNELQPIFRNKTAIDENMGNTLLEWSNGVNQNKPVQENSGPAKQVDYVSLMEGRLKNARNTDEVNRVFTQWEATKTKAEQAGRPIADTVADQVQALIDERHNQLYQPEPQEPEWAMDEAAS</sequence>
<dbReference type="RefSeq" id="WP_203413444.1">
    <property type="nucleotide sequence ID" value="NZ_CP060244.1"/>
</dbReference>
<feature type="compositionally biased region" description="Acidic residues" evidence="1">
    <location>
        <begin position="332"/>
        <end position="343"/>
    </location>
</feature>
<name>A0A7H1NU03_9PROT</name>
<dbReference type="AlphaFoldDB" id="A0A7H1NU03"/>
<dbReference type="SUPFAM" id="SSF52540">
    <property type="entry name" value="P-loop containing nucleoside triphosphate hydrolases"/>
    <property type="match status" value="1"/>
</dbReference>
<protein>
    <submittedName>
        <fullName evidence="2">AAA domain protein</fullName>
    </submittedName>
</protein>
<reference evidence="2 3" key="1">
    <citation type="submission" date="2020-08" db="EMBL/GenBank/DDBJ databases">
        <title>Complete genome sequence of Entomobacter blattae G55GP.</title>
        <authorList>
            <person name="Poehlein A."/>
            <person name="Guzman J."/>
            <person name="Daniel R."/>
            <person name="Vilcinskas A."/>
        </authorList>
    </citation>
    <scope>NUCLEOTIDE SEQUENCE [LARGE SCALE GENOMIC DNA]</scope>
    <source>
        <strain evidence="2 3">G55GP</strain>
    </source>
</reference>
<dbReference type="Proteomes" id="UP000516349">
    <property type="component" value="Chromosome"/>
</dbReference>
<evidence type="ECO:0000256" key="1">
    <source>
        <dbReference type="SAM" id="MobiDB-lite"/>
    </source>
</evidence>
<proteinExistence type="predicted"/>
<dbReference type="KEGG" id="ebla:JGUZn3_20580"/>
<dbReference type="Pfam" id="PF13479">
    <property type="entry name" value="AAA_24"/>
    <property type="match status" value="1"/>
</dbReference>
<dbReference type="EMBL" id="CP060244">
    <property type="protein sequence ID" value="QNT79263.1"/>
    <property type="molecule type" value="Genomic_DNA"/>
</dbReference>
<organism evidence="2 3">
    <name type="scientific">Entomobacter blattae</name>
    <dbReference type="NCBI Taxonomy" id="2762277"/>
    <lineage>
        <taxon>Bacteria</taxon>
        <taxon>Pseudomonadati</taxon>
        <taxon>Pseudomonadota</taxon>
        <taxon>Alphaproteobacteria</taxon>
        <taxon>Acetobacterales</taxon>
        <taxon>Acetobacteraceae</taxon>
        <taxon>Entomobacter</taxon>
    </lineage>
</organism>
<evidence type="ECO:0000313" key="3">
    <source>
        <dbReference type="Proteomes" id="UP000516349"/>
    </source>
</evidence>
<dbReference type="Gene3D" id="3.40.50.300">
    <property type="entry name" value="P-loop containing nucleotide triphosphate hydrolases"/>
    <property type="match status" value="1"/>
</dbReference>
<accession>A0A7H1NU03</accession>
<keyword evidence="3" id="KW-1185">Reference proteome</keyword>
<evidence type="ECO:0000313" key="2">
    <source>
        <dbReference type="EMBL" id="QNT79263.1"/>
    </source>
</evidence>
<feature type="region of interest" description="Disordered" evidence="1">
    <location>
        <begin position="322"/>
        <end position="343"/>
    </location>
</feature>
<gene>
    <name evidence="2" type="ORF">JGUZn3_20580</name>
</gene>
<dbReference type="InterPro" id="IPR027417">
    <property type="entry name" value="P-loop_NTPase"/>
</dbReference>